<dbReference type="GO" id="GO:0050897">
    <property type="term" value="F:cobalt ion binding"/>
    <property type="evidence" value="ECO:0007669"/>
    <property type="project" value="TreeGrafter"/>
</dbReference>
<evidence type="ECO:0000313" key="9">
    <source>
        <dbReference type="EMBL" id="PJE58458.1"/>
    </source>
</evidence>
<dbReference type="Gene3D" id="1.20.58.340">
    <property type="entry name" value="Magnesium transport protein CorA, transmembrane region"/>
    <property type="match status" value="2"/>
</dbReference>
<comment type="subcellular location">
    <subcellularLocation>
        <location evidence="1">Cell membrane</location>
        <topology evidence="1">Multi-pass membrane protein</topology>
    </subcellularLocation>
</comment>
<dbReference type="GO" id="GO:0015095">
    <property type="term" value="F:magnesium ion transmembrane transporter activity"/>
    <property type="evidence" value="ECO:0007669"/>
    <property type="project" value="TreeGrafter"/>
</dbReference>
<proteinExistence type="inferred from homology"/>
<accession>A0A2M8KEW0</accession>
<dbReference type="InterPro" id="IPR045861">
    <property type="entry name" value="CorA_cytoplasmic_dom"/>
</dbReference>
<dbReference type="PANTHER" id="PTHR46494:SF1">
    <property type="entry name" value="CORA FAMILY METAL ION TRANSPORTER (EUROFUNG)"/>
    <property type="match status" value="1"/>
</dbReference>
<evidence type="ECO:0000256" key="3">
    <source>
        <dbReference type="ARBA" id="ARBA00022448"/>
    </source>
</evidence>
<reference evidence="10" key="1">
    <citation type="submission" date="2017-09" db="EMBL/GenBank/DDBJ databases">
        <title>Depth-based differentiation of microbial function through sediment-hosted aquifers and enrichment of novel symbionts in the deep terrestrial subsurface.</title>
        <authorList>
            <person name="Probst A.J."/>
            <person name="Ladd B."/>
            <person name="Jarett J.K."/>
            <person name="Geller-Mcgrath D.E."/>
            <person name="Sieber C.M.K."/>
            <person name="Emerson J.B."/>
            <person name="Anantharaman K."/>
            <person name="Thomas B.C."/>
            <person name="Malmstrom R."/>
            <person name="Stieglmeier M."/>
            <person name="Klingl A."/>
            <person name="Woyke T."/>
            <person name="Ryan C.M."/>
            <person name="Banfield J.F."/>
        </authorList>
    </citation>
    <scope>NUCLEOTIDE SEQUENCE [LARGE SCALE GENOMIC DNA]</scope>
</reference>
<evidence type="ECO:0000313" key="10">
    <source>
        <dbReference type="Proteomes" id="UP000231450"/>
    </source>
</evidence>
<evidence type="ECO:0000256" key="7">
    <source>
        <dbReference type="ARBA" id="ARBA00023136"/>
    </source>
</evidence>
<dbReference type="Pfam" id="PF01544">
    <property type="entry name" value="CorA"/>
    <property type="match status" value="1"/>
</dbReference>
<feature type="transmembrane region" description="Helical" evidence="8">
    <location>
        <begin position="278"/>
        <end position="299"/>
    </location>
</feature>
<evidence type="ECO:0008006" key="11">
    <source>
        <dbReference type="Google" id="ProtNLM"/>
    </source>
</evidence>
<feature type="transmembrane region" description="Helical" evidence="8">
    <location>
        <begin position="247"/>
        <end position="266"/>
    </location>
</feature>
<dbReference type="InterPro" id="IPR045863">
    <property type="entry name" value="CorA_TM1_TM2"/>
</dbReference>
<evidence type="ECO:0000256" key="2">
    <source>
        <dbReference type="ARBA" id="ARBA00009765"/>
    </source>
</evidence>
<evidence type="ECO:0000256" key="4">
    <source>
        <dbReference type="ARBA" id="ARBA00022475"/>
    </source>
</evidence>
<comment type="caution">
    <text evidence="9">The sequence shown here is derived from an EMBL/GenBank/DDBJ whole genome shotgun (WGS) entry which is preliminary data.</text>
</comment>
<dbReference type="GO" id="GO:0005886">
    <property type="term" value="C:plasma membrane"/>
    <property type="evidence" value="ECO:0007669"/>
    <property type="project" value="UniProtKB-SubCell"/>
</dbReference>
<dbReference type="InterPro" id="IPR002523">
    <property type="entry name" value="MgTranspt_CorA/ZnTranspt_ZntB"/>
</dbReference>
<organism evidence="9 10">
    <name type="scientific">Candidatus Portnoybacteria bacterium CG10_big_fil_rev_8_21_14_0_10_36_7</name>
    <dbReference type="NCBI Taxonomy" id="1974812"/>
    <lineage>
        <taxon>Bacteria</taxon>
        <taxon>Candidatus Portnoyibacteriota</taxon>
    </lineage>
</organism>
<gene>
    <name evidence="9" type="ORF">COU81_00570</name>
</gene>
<keyword evidence="5 8" id="KW-0812">Transmembrane</keyword>
<dbReference type="Gene3D" id="3.30.460.20">
    <property type="entry name" value="CorA soluble domain-like"/>
    <property type="match status" value="1"/>
</dbReference>
<keyword evidence="7 8" id="KW-0472">Membrane</keyword>
<evidence type="ECO:0000256" key="1">
    <source>
        <dbReference type="ARBA" id="ARBA00004651"/>
    </source>
</evidence>
<name>A0A2M8KEW0_9BACT</name>
<dbReference type="SUPFAM" id="SSF143865">
    <property type="entry name" value="CorA soluble domain-like"/>
    <property type="match status" value="1"/>
</dbReference>
<dbReference type="Proteomes" id="UP000231450">
    <property type="component" value="Unassembled WGS sequence"/>
</dbReference>
<evidence type="ECO:0000256" key="5">
    <source>
        <dbReference type="ARBA" id="ARBA00022692"/>
    </source>
</evidence>
<protein>
    <recommendedName>
        <fullName evidence="11">Magnesium transporter CorA</fullName>
    </recommendedName>
</protein>
<dbReference type="SUPFAM" id="SSF144083">
    <property type="entry name" value="Magnesium transport protein CorA, transmembrane region"/>
    <property type="match status" value="1"/>
</dbReference>
<dbReference type="GO" id="GO:0000287">
    <property type="term" value="F:magnesium ion binding"/>
    <property type="evidence" value="ECO:0007669"/>
    <property type="project" value="TreeGrafter"/>
</dbReference>
<sequence>MITKIEFNNITWVDVSEPTETDFAVIKEDYKLQPLIASEFLLTLKRPKIEKHKSQLWLVLHFPRYDGSKRTTEPAELDFIVTDHTLITVHSKSLLPLEVFIKDCQVQNKIKEETFKNFGVLQFHLIDILINASLPMLDHIHDDIDIAEEKVFCGQGKEMLQEIAIIKRNIINFRRTIKPQKGILEALVKTSEQFFSGAKLEILANDLISSNIRVWNILENHKERIEAIERTNGSLLTYRTNEIIKTLTFISGIAFPLTVFIGFFAMDVFGAYDFTQNPLSPVIIGGIIIAFICSMILYFRSKKWF</sequence>
<dbReference type="EMBL" id="PFDW01000012">
    <property type="protein sequence ID" value="PJE58458.1"/>
    <property type="molecule type" value="Genomic_DNA"/>
</dbReference>
<comment type="similarity">
    <text evidence="2">Belongs to the CorA metal ion transporter (MIT) (TC 1.A.35) family.</text>
</comment>
<keyword evidence="4" id="KW-1003">Cell membrane</keyword>
<dbReference type="AlphaFoldDB" id="A0A2M8KEW0"/>
<dbReference type="PANTHER" id="PTHR46494">
    <property type="entry name" value="CORA FAMILY METAL ION TRANSPORTER (EUROFUNG)"/>
    <property type="match status" value="1"/>
</dbReference>
<evidence type="ECO:0000256" key="6">
    <source>
        <dbReference type="ARBA" id="ARBA00022989"/>
    </source>
</evidence>
<keyword evidence="3" id="KW-0813">Transport</keyword>
<keyword evidence="6 8" id="KW-1133">Transmembrane helix</keyword>
<evidence type="ECO:0000256" key="8">
    <source>
        <dbReference type="SAM" id="Phobius"/>
    </source>
</evidence>
<dbReference type="GO" id="GO:0015087">
    <property type="term" value="F:cobalt ion transmembrane transporter activity"/>
    <property type="evidence" value="ECO:0007669"/>
    <property type="project" value="TreeGrafter"/>
</dbReference>